<dbReference type="InterPro" id="IPR051648">
    <property type="entry name" value="CWI-Assembly_Regulator"/>
</dbReference>
<keyword evidence="4 9" id="KW-0732">Signal</keyword>
<keyword evidence="2" id="KW-0134">Cell wall</keyword>
<dbReference type="InterPro" id="IPR000719">
    <property type="entry name" value="Prot_kinase_dom"/>
</dbReference>
<keyword evidence="7" id="KW-0067">ATP-binding</keyword>
<protein>
    <recommendedName>
        <fullName evidence="10">Protein kinase domain-containing protein</fullName>
    </recommendedName>
</protein>
<feature type="chain" id="PRO_5002745366" description="Protein kinase domain-containing protein" evidence="9">
    <location>
        <begin position="23"/>
        <end position="1189"/>
    </location>
</feature>
<feature type="binding site" evidence="7">
    <location>
        <position position="634"/>
    </location>
    <ligand>
        <name>ATP</name>
        <dbReference type="ChEBI" id="CHEBI:30616"/>
    </ligand>
</feature>
<dbReference type="KEGG" id="mbr:MONBRDRAFT_33823"/>
<dbReference type="CDD" id="cd00112">
    <property type="entry name" value="LDLa"/>
    <property type="match status" value="1"/>
</dbReference>
<dbReference type="PROSITE" id="PS50068">
    <property type="entry name" value="LDLRA_2"/>
    <property type="match status" value="1"/>
</dbReference>
<dbReference type="Gene3D" id="3.80.20.20">
    <property type="entry name" value="Receptor L-domain"/>
    <property type="match status" value="2"/>
</dbReference>
<comment type="subcellular location">
    <subcellularLocation>
        <location evidence="1">Secreted</location>
        <location evidence="1">Cell wall</location>
    </subcellularLocation>
</comment>
<dbReference type="PANTHER" id="PTHR31018">
    <property type="entry name" value="SPORULATION-SPECIFIC PROTEIN-RELATED"/>
    <property type="match status" value="1"/>
</dbReference>
<evidence type="ECO:0000256" key="2">
    <source>
        <dbReference type="ARBA" id="ARBA00022512"/>
    </source>
</evidence>
<gene>
    <name evidence="11" type="ORF">MONBRDRAFT_33823</name>
</gene>
<dbReference type="STRING" id="81824.A9V7S2"/>
<evidence type="ECO:0000256" key="9">
    <source>
        <dbReference type="SAM" id="SignalP"/>
    </source>
</evidence>
<keyword evidence="5" id="KW-1015">Disulfide bond</keyword>
<reference evidence="11 12" key="1">
    <citation type="journal article" date="2008" name="Nature">
        <title>The genome of the choanoflagellate Monosiga brevicollis and the origin of metazoans.</title>
        <authorList>
            <consortium name="JGI Sequencing"/>
            <person name="King N."/>
            <person name="Westbrook M.J."/>
            <person name="Young S.L."/>
            <person name="Kuo A."/>
            <person name="Abedin M."/>
            <person name="Chapman J."/>
            <person name="Fairclough S."/>
            <person name="Hellsten U."/>
            <person name="Isogai Y."/>
            <person name="Letunic I."/>
            <person name="Marr M."/>
            <person name="Pincus D."/>
            <person name="Putnam N."/>
            <person name="Rokas A."/>
            <person name="Wright K.J."/>
            <person name="Zuzow R."/>
            <person name="Dirks W."/>
            <person name="Good M."/>
            <person name="Goodstein D."/>
            <person name="Lemons D."/>
            <person name="Li W."/>
            <person name="Lyons J.B."/>
            <person name="Morris A."/>
            <person name="Nichols S."/>
            <person name="Richter D.J."/>
            <person name="Salamov A."/>
            <person name="Bork P."/>
            <person name="Lim W.A."/>
            <person name="Manning G."/>
            <person name="Miller W.T."/>
            <person name="McGinnis W."/>
            <person name="Shapiro H."/>
            <person name="Tjian R."/>
            <person name="Grigoriev I.V."/>
            <person name="Rokhsar D."/>
        </authorList>
    </citation>
    <scope>NUCLEOTIDE SEQUENCE [LARGE SCALE GENOMIC DNA]</scope>
    <source>
        <strain evidence="12">MX1 / ATCC 50154</strain>
    </source>
</reference>
<dbReference type="GeneID" id="5894075"/>
<dbReference type="InterPro" id="IPR017441">
    <property type="entry name" value="Protein_kinase_ATP_BS"/>
</dbReference>
<dbReference type="SUPFAM" id="SSF56112">
    <property type="entry name" value="Protein kinase-like (PK-like)"/>
    <property type="match status" value="1"/>
</dbReference>
<keyword evidence="12" id="KW-1185">Reference proteome</keyword>
<dbReference type="InterPro" id="IPR002172">
    <property type="entry name" value="LDrepeatLR_classA_rpt"/>
</dbReference>
<dbReference type="SMART" id="SM00220">
    <property type="entry name" value="S_TKc"/>
    <property type="match status" value="1"/>
</dbReference>
<dbReference type="AlphaFoldDB" id="A9V7S2"/>
<evidence type="ECO:0000313" key="11">
    <source>
        <dbReference type="EMBL" id="EDQ86424.1"/>
    </source>
</evidence>
<dbReference type="InterPro" id="IPR001245">
    <property type="entry name" value="Ser-Thr/Tyr_kinase_cat_dom"/>
</dbReference>
<proteinExistence type="predicted"/>
<dbReference type="InterPro" id="IPR011009">
    <property type="entry name" value="Kinase-like_dom_sf"/>
</dbReference>
<dbReference type="eggNOG" id="KOG1095">
    <property type="taxonomic scope" value="Eukaryota"/>
</dbReference>
<dbReference type="InterPro" id="IPR036941">
    <property type="entry name" value="Rcpt_L-dom_sf"/>
</dbReference>
<dbReference type="Gene3D" id="1.10.510.10">
    <property type="entry name" value="Transferase(Phosphotransferase) domain 1"/>
    <property type="match status" value="1"/>
</dbReference>
<dbReference type="PROSITE" id="PS00109">
    <property type="entry name" value="PROTEIN_KINASE_TYR"/>
    <property type="match status" value="1"/>
</dbReference>
<keyword evidence="8" id="KW-0472">Membrane</keyword>
<keyword evidence="8" id="KW-1133">Transmembrane helix</keyword>
<dbReference type="SUPFAM" id="SSF57424">
    <property type="entry name" value="LDL receptor-like module"/>
    <property type="match status" value="1"/>
</dbReference>
<dbReference type="InterPro" id="IPR008266">
    <property type="entry name" value="Tyr_kinase_AS"/>
</dbReference>
<dbReference type="PROSITE" id="PS00107">
    <property type="entry name" value="PROTEIN_KINASE_ATP"/>
    <property type="match status" value="1"/>
</dbReference>
<dbReference type="GO" id="GO:0005524">
    <property type="term" value="F:ATP binding"/>
    <property type="evidence" value="ECO:0007669"/>
    <property type="project" value="UniProtKB-UniRule"/>
</dbReference>
<dbReference type="Gene3D" id="4.10.400.10">
    <property type="entry name" value="Low-density Lipoprotein Receptor"/>
    <property type="match status" value="1"/>
</dbReference>
<feature type="signal peptide" evidence="9">
    <location>
        <begin position="1"/>
        <end position="22"/>
    </location>
</feature>
<dbReference type="PROSITE" id="PS50011">
    <property type="entry name" value="PROTEIN_KINASE_DOM"/>
    <property type="match status" value="1"/>
</dbReference>
<organism evidence="11 12">
    <name type="scientific">Monosiga brevicollis</name>
    <name type="common">Choanoflagellate</name>
    <dbReference type="NCBI Taxonomy" id="81824"/>
    <lineage>
        <taxon>Eukaryota</taxon>
        <taxon>Choanoflagellata</taxon>
        <taxon>Craspedida</taxon>
        <taxon>Salpingoecidae</taxon>
        <taxon>Monosiga</taxon>
    </lineage>
</organism>
<evidence type="ECO:0000259" key="10">
    <source>
        <dbReference type="PROSITE" id="PS50011"/>
    </source>
</evidence>
<evidence type="ECO:0000256" key="6">
    <source>
        <dbReference type="ARBA" id="ARBA00023180"/>
    </source>
</evidence>
<dbReference type="Proteomes" id="UP000001357">
    <property type="component" value="Unassembled WGS sequence"/>
</dbReference>
<keyword evidence="8" id="KW-0812">Transmembrane</keyword>
<dbReference type="SMART" id="SM00192">
    <property type="entry name" value="LDLa"/>
    <property type="match status" value="1"/>
</dbReference>
<keyword evidence="6" id="KW-0325">Glycoprotein</keyword>
<sequence length="1189" mass="128597">MVMMRMMMRWVVCGVVLVLIQAVTHHVAMAGPTPTDDPVLYSGTVGCSLDVPTNVTHVLGNITLSVCGSLTARRLSVFDKLVEVSGNLKIENNIALTNLDGLRSLRSIGGYLNIRNNEALTNVDGLGSLTIVGGYVDLRSIGALTNVDGLGNLTSVGDSLSVLYNRALTNVDGLGHLTSVGGSLDVRINEALTNVDGLGSLTRVGDNLHVQFNPVLTNGDGLRSLTSIGGSLDVKYNNALTNLDGLGSLTSVGGSLDGKYDDSLTSIPYNVWWRGLAYSEPGYTEMTVATSYIQCASNRSPDALDMIKCKCFDPPYEDAPFCPKPAQNVVCSSTGSVLDIVQVCDGVDDCPNGEDEASCRGVLGLRSVSHDLPSFLDRDCISQIELWVQHGVIQSVVPQGAGNHSCLSWRGAVRNWDAAELYFALGSARMLVTERPRPWVVMAVTLRSISPLSEEVPLRAGYQLIEGALFGLKSNGVPFGAAPTLPSLAGFDTQYTTQVDGVIPTTTAATMTTLAALTSESKGSSANASSMIVVVAVATSITLLAVVAAIAYTMFRRTRRRIERTAMESQVLTLMHQARANFAAAYPHLHSMPLELVDSDAVTVEQVIGHGHFSNVYRASLVDAEQGSRHVAIKECDADKTTLSAWLREIMLLHSVRDQPNIIGLHGVMLRVAERSNVSAVLEWAPHGNLRDFVRRSPLSEAQLYQALRQMVKALAYLAKLEIVHRDIAARNVLVMAVNPAFNCKLGDFGCQLRTALLVCLFVSRVMPSSEYYRSVADSEMPFRYDVPSSRGTWQPWLRAAFKPLQNPDLRLPSCSSCSSCFRPNTAPPPGSLSLSLSLKLSLKLSLSKALSKALSLSLSLSSVAALRDMDASALSDFLTSDDLKTLSLDPKTMKPESDDFNRLDLDKAGPALTYIFSNAVKAKLASAHAHARVSDTRGRHNKAYTCAVSTSSKPCYTSKFGSVGACTAPGRSDEYDTPAQAMAGAEHLMMTKIKKGYKIDHMPGIRGVQHAHSRRLVQANDPSGEPLPKYRKLAPEQLLPLDERFQVPAEKLKADELKERLAAAFLPTEGTVNVLRIRYMLHLGTQPVFGFQPFTFINCEYVPSEQLASPFIAPAALLLPADVAKVQAMLNDWQAADIAPILATEEAAKGIIDHAYTTAEYLELHLAALKVFIDRAVERQTALITYLN</sequence>
<evidence type="ECO:0000313" key="12">
    <source>
        <dbReference type="Proteomes" id="UP000001357"/>
    </source>
</evidence>
<evidence type="ECO:0000256" key="3">
    <source>
        <dbReference type="ARBA" id="ARBA00022525"/>
    </source>
</evidence>
<evidence type="ECO:0000256" key="1">
    <source>
        <dbReference type="ARBA" id="ARBA00004191"/>
    </source>
</evidence>
<evidence type="ECO:0000256" key="4">
    <source>
        <dbReference type="ARBA" id="ARBA00022729"/>
    </source>
</evidence>
<dbReference type="SMART" id="SM00219">
    <property type="entry name" value="TyrKc"/>
    <property type="match status" value="1"/>
</dbReference>
<feature type="transmembrane region" description="Helical" evidence="8">
    <location>
        <begin position="531"/>
        <end position="555"/>
    </location>
</feature>
<dbReference type="InParanoid" id="A9V7S2"/>
<keyword evidence="7" id="KW-0547">Nucleotide-binding</keyword>
<evidence type="ECO:0000256" key="8">
    <source>
        <dbReference type="SAM" id="Phobius"/>
    </source>
</evidence>
<evidence type="ECO:0000256" key="5">
    <source>
        <dbReference type="ARBA" id="ARBA00023157"/>
    </source>
</evidence>
<dbReference type="Pfam" id="PF07714">
    <property type="entry name" value="PK_Tyr_Ser-Thr"/>
    <property type="match status" value="1"/>
</dbReference>
<dbReference type="RefSeq" id="XP_001748814.1">
    <property type="nucleotide sequence ID" value="XM_001748762.1"/>
</dbReference>
<dbReference type="GO" id="GO:0004713">
    <property type="term" value="F:protein tyrosine kinase activity"/>
    <property type="evidence" value="ECO:0007669"/>
    <property type="project" value="InterPro"/>
</dbReference>
<dbReference type="SUPFAM" id="SSF52058">
    <property type="entry name" value="L domain-like"/>
    <property type="match status" value="2"/>
</dbReference>
<dbReference type="EMBL" id="CH991566">
    <property type="protein sequence ID" value="EDQ86424.1"/>
    <property type="molecule type" value="Genomic_DNA"/>
</dbReference>
<name>A9V7S2_MONBE</name>
<evidence type="ECO:0000256" key="7">
    <source>
        <dbReference type="PROSITE-ProRule" id="PRU10141"/>
    </source>
</evidence>
<keyword evidence="3" id="KW-0964">Secreted</keyword>
<dbReference type="InterPro" id="IPR036055">
    <property type="entry name" value="LDL_receptor-like_sf"/>
</dbReference>
<dbReference type="InterPro" id="IPR020635">
    <property type="entry name" value="Tyr_kinase_cat_dom"/>
</dbReference>
<accession>A9V7S2</accession>
<feature type="domain" description="Protein kinase" evidence="10">
    <location>
        <begin position="602"/>
        <end position="879"/>
    </location>
</feature>
<dbReference type="PANTHER" id="PTHR31018:SF3">
    <property type="entry name" value="RECEPTOR PROTEIN-TYROSINE KINASE"/>
    <property type="match status" value="1"/>
</dbReference>